<name>A0ABN1L363_9GAMM</name>
<dbReference type="Proteomes" id="UP001500021">
    <property type="component" value="Unassembled WGS sequence"/>
</dbReference>
<dbReference type="SUPFAM" id="SSF53474">
    <property type="entry name" value="alpha/beta-Hydrolases"/>
    <property type="match status" value="1"/>
</dbReference>
<proteinExistence type="predicted"/>
<protein>
    <submittedName>
        <fullName evidence="2">Alpha/beta fold hydrolase</fullName>
    </submittedName>
</protein>
<dbReference type="GO" id="GO:0016787">
    <property type="term" value="F:hydrolase activity"/>
    <property type="evidence" value="ECO:0007669"/>
    <property type="project" value="UniProtKB-KW"/>
</dbReference>
<dbReference type="Pfam" id="PF12146">
    <property type="entry name" value="Hydrolase_4"/>
    <property type="match status" value="1"/>
</dbReference>
<organism evidence="2 3">
    <name type="scientific">Colwellia asteriadis</name>
    <dbReference type="NCBI Taxonomy" id="517723"/>
    <lineage>
        <taxon>Bacteria</taxon>
        <taxon>Pseudomonadati</taxon>
        <taxon>Pseudomonadota</taxon>
        <taxon>Gammaproteobacteria</taxon>
        <taxon>Alteromonadales</taxon>
        <taxon>Colwelliaceae</taxon>
        <taxon>Colwellia</taxon>
    </lineage>
</organism>
<dbReference type="PANTHER" id="PTHR11614">
    <property type="entry name" value="PHOSPHOLIPASE-RELATED"/>
    <property type="match status" value="1"/>
</dbReference>
<dbReference type="RefSeq" id="WP_343814490.1">
    <property type="nucleotide sequence ID" value="NZ_BAAAFA010000001.1"/>
</dbReference>
<dbReference type="InterPro" id="IPR000073">
    <property type="entry name" value="AB_hydrolase_1"/>
</dbReference>
<evidence type="ECO:0000259" key="1">
    <source>
        <dbReference type="Pfam" id="PF12146"/>
    </source>
</evidence>
<reference evidence="2 3" key="1">
    <citation type="journal article" date="2019" name="Int. J. Syst. Evol. Microbiol.">
        <title>The Global Catalogue of Microorganisms (GCM) 10K type strain sequencing project: providing services to taxonomists for standard genome sequencing and annotation.</title>
        <authorList>
            <consortium name="The Broad Institute Genomics Platform"/>
            <consortium name="The Broad Institute Genome Sequencing Center for Infectious Disease"/>
            <person name="Wu L."/>
            <person name="Ma J."/>
        </authorList>
    </citation>
    <scope>NUCLEOTIDE SEQUENCE [LARGE SCALE GENOMIC DNA]</scope>
    <source>
        <strain evidence="2 3">JCM 15608</strain>
    </source>
</reference>
<keyword evidence="2" id="KW-0378">Hydrolase</keyword>
<dbReference type="InterPro" id="IPR022742">
    <property type="entry name" value="Hydrolase_4"/>
</dbReference>
<dbReference type="InterPro" id="IPR051044">
    <property type="entry name" value="MAG_DAG_Lipase"/>
</dbReference>
<dbReference type="EMBL" id="BAAAFA010000001">
    <property type="protein sequence ID" value="GAA0811651.1"/>
    <property type="molecule type" value="Genomic_DNA"/>
</dbReference>
<evidence type="ECO:0000313" key="2">
    <source>
        <dbReference type="EMBL" id="GAA0811651.1"/>
    </source>
</evidence>
<dbReference type="Gene3D" id="3.40.50.1820">
    <property type="entry name" value="alpha/beta hydrolase"/>
    <property type="match status" value="1"/>
</dbReference>
<comment type="caution">
    <text evidence="2">The sequence shown here is derived from an EMBL/GenBank/DDBJ whole genome shotgun (WGS) entry which is preliminary data.</text>
</comment>
<gene>
    <name evidence="2" type="ORF">GCM10009111_04430</name>
</gene>
<sequence length="334" mass="38042">MNNTRSFSQESSLKQKITNEIAEFWQQGTFSSFKGAKKTRINYAYFATSPQQKCLIIVNGRNESYLKYQELSYDLTRQGFQVFLFDHRGQGLSERLLKSEYKGYVESFQDYVNDLNGFIDNVVTPHCQSKPYLLAHSMGGAIAARFMQDYPEKIQASVLSAPMLGFNTGAAPNVIARGLIKALNGFNRLVDDTPWYLISQQDYQVAKFADNELTQSKVRFKIFTELQEENPEIQLGGVTLQWLVEGINAQKAIFSNITALTTPTIVLQAGEDTVIDNASQDYFCQKLHTVHPQSCPTSKPVLIEGARHELFFEKDIYRNETLNTLLDWFELHSH</sequence>
<keyword evidence="3" id="KW-1185">Reference proteome</keyword>
<accession>A0ABN1L363</accession>
<dbReference type="InterPro" id="IPR029058">
    <property type="entry name" value="AB_hydrolase_fold"/>
</dbReference>
<evidence type="ECO:0000313" key="3">
    <source>
        <dbReference type="Proteomes" id="UP001500021"/>
    </source>
</evidence>
<feature type="domain" description="Serine aminopeptidase S33" evidence="1">
    <location>
        <begin position="51"/>
        <end position="315"/>
    </location>
</feature>
<dbReference type="PRINTS" id="PR00111">
    <property type="entry name" value="ABHYDROLASE"/>
</dbReference>